<dbReference type="GO" id="GO:0005975">
    <property type="term" value="P:carbohydrate metabolic process"/>
    <property type="evidence" value="ECO:0007669"/>
    <property type="project" value="InterPro"/>
</dbReference>
<dbReference type="Gene3D" id="3.40.30.10">
    <property type="entry name" value="Glutaredoxin"/>
    <property type="match status" value="1"/>
</dbReference>
<evidence type="ECO:0000313" key="3">
    <source>
        <dbReference type="Proteomes" id="UP000183038"/>
    </source>
</evidence>
<dbReference type="InterPro" id="IPR024705">
    <property type="entry name" value="Ssp411"/>
</dbReference>
<dbReference type="InterPro" id="IPR004879">
    <property type="entry name" value="Ssp411-like_TRX"/>
</dbReference>
<accession>A0A1H4MY39</accession>
<dbReference type="AlphaFoldDB" id="A0A1H4MY39"/>
<proteinExistence type="predicted"/>
<gene>
    <name evidence="2" type="ORF">SAMN05192540_1785</name>
</gene>
<dbReference type="SUPFAM" id="SSF52833">
    <property type="entry name" value="Thioredoxin-like"/>
    <property type="match status" value="1"/>
</dbReference>
<reference evidence="2 3" key="1">
    <citation type="submission" date="2016-10" db="EMBL/GenBank/DDBJ databases">
        <authorList>
            <person name="de Groot N.N."/>
        </authorList>
    </citation>
    <scope>NUCLEOTIDE SEQUENCE [LARGE SCALE GENOMIC DNA]</scope>
    <source>
        <strain evidence="2 3">MAR_2009_71</strain>
    </source>
</reference>
<name>A0A1H4MY39_9FLAO</name>
<dbReference type="PANTHER" id="PTHR42899:SF1">
    <property type="entry name" value="SPERMATOGENESIS-ASSOCIATED PROTEIN 20"/>
    <property type="match status" value="1"/>
</dbReference>
<dbReference type="Pfam" id="PF03190">
    <property type="entry name" value="Thioredox_DsbH"/>
    <property type="match status" value="1"/>
</dbReference>
<dbReference type="InterPro" id="IPR036249">
    <property type="entry name" value="Thioredoxin-like_sf"/>
</dbReference>
<dbReference type="PIRSF" id="PIRSF006402">
    <property type="entry name" value="UCP006402_thioredoxin"/>
    <property type="match status" value="1"/>
</dbReference>
<evidence type="ECO:0000259" key="1">
    <source>
        <dbReference type="Pfam" id="PF03190"/>
    </source>
</evidence>
<dbReference type="OrthoDB" id="9762614at2"/>
<dbReference type="InterPro" id="IPR008928">
    <property type="entry name" value="6-hairpin_glycosidase_sf"/>
</dbReference>
<dbReference type="CDD" id="cd02955">
    <property type="entry name" value="SSP411"/>
    <property type="match status" value="1"/>
</dbReference>
<organism evidence="2 3">
    <name type="scientific">Maribacter dokdonensis</name>
    <dbReference type="NCBI Taxonomy" id="320912"/>
    <lineage>
        <taxon>Bacteria</taxon>
        <taxon>Pseudomonadati</taxon>
        <taxon>Bacteroidota</taxon>
        <taxon>Flavobacteriia</taxon>
        <taxon>Flavobacteriales</taxon>
        <taxon>Flavobacteriaceae</taxon>
        <taxon>Maribacter</taxon>
    </lineage>
</organism>
<feature type="domain" description="Spermatogenesis-associated protein 20-like TRX" evidence="1">
    <location>
        <begin position="8"/>
        <end position="163"/>
    </location>
</feature>
<dbReference type="Proteomes" id="UP000183038">
    <property type="component" value="Unassembled WGS sequence"/>
</dbReference>
<evidence type="ECO:0000313" key="2">
    <source>
        <dbReference type="EMBL" id="SEB87939.1"/>
    </source>
</evidence>
<dbReference type="EMBL" id="FNTB01000001">
    <property type="protein sequence ID" value="SEB87939.1"/>
    <property type="molecule type" value="Genomic_DNA"/>
</dbReference>
<dbReference type="PANTHER" id="PTHR42899">
    <property type="entry name" value="SPERMATOGENESIS-ASSOCIATED PROTEIN 20"/>
    <property type="match status" value="1"/>
</dbReference>
<sequence>MPHSQKHTNNLIKESSPYLLQHAHNPVHWEAWNDNTLQKAKDENKLILISIGYAACHWCHVMEHECFEDEEVAETMNAHFINIKVDREERPDIDHIYMDALQMMTGSGGWPLNILALPDGRPFWGATFVKKTDWIQVLNQLQKLYIEDPNKITGYAENMAQGLKEINSITKTSNDELIKLNEIEKIIQDWSNYFDTFLGGYKRAPKFMMPTNMNCLLHYAHSQNDDTIYEYVNTTLTRMAWGGIFDHVGGGFSRYSVDTKWHVPHFEKMLYDNGLLISLYSNAYAATNKQLYKSAVEKTISFLVEELLDKSNGFYSSLDADSLTKNGKLVEGAYYVWQKEELIRILKDDFEIFEEYFNINSYGLWEEDNYVLIRDGKALNIAMKHSITKKELKQIITQCLVLLKKERKKRNKPRLDDKILTAWNGLALKGLTDAYRYLENPHYLDLALRNAQFIIEKMSAEDGGLYRNFKNGDSTIKGFLEDYASVIEAFIGLYEVSYDDIWLNHSLRLTKYVIDHFTDSETGLFYFTSSKEDGLIRRTLEIADNVIPSSNSIMAHNLHKLSKYFPEDNLDIRLNKIMTSMKSTITENPQNNSNWLHLAQLMNQKFFEMVAIGENFEPICKTLMKNYLPNVIFAASNAKNSNLPLLMNRYVMNKTLIYVCNHGSCQMPVEEPKKALDLLTTNIS</sequence>
<dbReference type="RefSeq" id="WP_074672031.1">
    <property type="nucleotide sequence ID" value="NZ_FNTB01000001.1"/>
</dbReference>
<dbReference type="Gene3D" id="1.50.10.20">
    <property type="match status" value="1"/>
</dbReference>
<protein>
    <recommendedName>
        <fullName evidence="1">Spermatogenesis-associated protein 20-like TRX domain-containing protein</fullName>
    </recommendedName>
</protein>
<dbReference type="SUPFAM" id="SSF48208">
    <property type="entry name" value="Six-hairpin glycosidases"/>
    <property type="match status" value="1"/>
</dbReference>